<dbReference type="GO" id="GO:0042554">
    <property type="term" value="P:superoxide anion generation"/>
    <property type="evidence" value="ECO:0007669"/>
    <property type="project" value="TreeGrafter"/>
</dbReference>
<dbReference type="GO" id="GO:0016176">
    <property type="term" value="F:superoxide-generating NADPH oxidase activator activity"/>
    <property type="evidence" value="ECO:0007669"/>
    <property type="project" value="TreeGrafter"/>
</dbReference>
<dbReference type="InterPro" id="IPR051864">
    <property type="entry name" value="NCF2_NOXA1"/>
</dbReference>
<protein>
    <recommendedName>
        <fullName evidence="3">Tetratricopeptide repeat protein</fullName>
    </recommendedName>
</protein>
<dbReference type="SUPFAM" id="SSF48452">
    <property type="entry name" value="TPR-like"/>
    <property type="match status" value="1"/>
</dbReference>
<evidence type="ECO:0000313" key="1">
    <source>
        <dbReference type="Ensembl" id="ENSCSRP00000007921.1"/>
    </source>
</evidence>
<keyword evidence="2" id="KW-1185">Reference proteome</keyword>
<dbReference type="PANTHER" id="PTHR15175:SF4">
    <property type="entry name" value="NADPH OXIDASE ACTIVATOR 1"/>
    <property type="match status" value="1"/>
</dbReference>
<evidence type="ECO:0000313" key="2">
    <source>
        <dbReference type="Proteomes" id="UP000694403"/>
    </source>
</evidence>
<dbReference type="Ensembl" id="ENSCSRT00000008187.1">
    <property type="protein sequence ID" value="ENSCSRP00000007921.1"/>
    <property type="gene ID" value="ENSCSRG00000005844.1"/>
</dbReference>
<name>A0A8C3S0T9_CHESE</name>
<dbReference type="InterPro" id="IPR011990">
    <property type="entry name" value="TPR-like_helical_dom_sf"/>
</dbReference>
<proteinExistence type="predicted"/>
<dbReference type="Proteomes" id="UP000694403">
    <property type="component" value="Unplaced"/>
</dbReference>
<evidence type="ECO:0008006" key="3">
    <source>
        <dbReference type="Google" id="ProtNLM"/>
    </source>
</evidence>
<organism evidence="1 2">
    <name type="scientific">Chelydra serpentina</name>
    <name type="common">Snapping turtle</name>
    <name type="synonym">Testudo serpentina</name>
    <dbReference type="NCBI Taxonomy" id="8475"/>
    <lineage>
        <taxon>Eukaryota</taxon>
        <taxon>Metazoa</taxon>
        <taxon>Chordata</taxon>
        <taxon>Craniata</taxon>
        <taxon>Vertebrata</taxon>
        <taxon>Euteleostomi</taxon>
        <taxon>Archelosauria</taxon>
        <taxon>Testudinata</taxon>
        <taxon>Testudines</taxon>
        <taxon>Cryptodira</taxon>
        <taxon>Durocryptodira</taxon>
        <taxon>Americhelydia</taxon>
        <taxon>Chelydroidea</taxon>
        <taxon>Chelydridae</taxon>
        <taxon>Chelydra</taxon>
    </lineage>
</organism>
<dbReference type="AlphaFoldDB" id="A0A8C3S0T9"/>
<reference evidence="1" key="1">
    <citation type="submission" date="2025-08" db="UniProtKB">
        <authorList>
            <consortium name="Ensembl"/>
        </authorList>
    </citation>
    <scope>IDENTIFICATION</scope>
</reference>
<dbReference type="Gene3D" id="1.25.40.10">
    <property type="entry name" value="Tetratricopeptide repeat domain"/>
    <property type="match status" value="1"/>
</dbReference>
<reference evidence="1" key="2">
    <citation type="submission" date="2025-09" db="UniProtKB">
        <authorList>
            <consortium name="Ensembl"/>
        </authorList>
    </citation>
    <scope>IDENTIFICATION</scope>
</reference>
<dbReference type="PANTHER" id="PTHR15175">
    <property type="entry name" value="NEUTROPHIL CYTOSOLIC FACTOR 2, NEUTROPHIL NADPH OXIDASE FACTOR 2"/>
    <property type="match status" value="1"/>
</dbReference>
<accession>A0A8C3S0T9</accession>
<sequence>MAYRDLVRGWHEGILAMDKGDWDSALKIFSSIEEPSSRIYFNIGCVHLLRGNREEALQVSKKKSKASQKYRKGILCSVSLYLGKRKGS</sequence>